<dbReference type="GO" id="GO:0004519">
    <property type="term" value="F:endonuclease activity"/>
    <property type="evidence" value="ECO:0007669"/>
    <property type="project" value="UniProtKB-KW"/>
</dbReference>
<evidence type="ECO:0000256" key="1">
    <source>
        <dbReference type="ARBA" id="ARBA00022801"/>
    </source>
</evidence>
<evidence type="ECO:0000259" key="2">
    <source>
        <dbReference type="Pfam" id="PF03372"/>
    </source>
</evidence>
<keyword evidence="1" id="KW-0378">Hydrolase</keyword>
<dbReference type="PANTHER" id="PTHR15822">
    <property type="entry name" value="TRAF AND TNF RECEPTOR-ASSOCIATED PROTEIN"/>
    <property type="match status" value="1"/>
</dbReference>
<reference evidence="3" key="1">
    <citation type="journal article" date="2024" name="Syst. Appl. Microbiol.">
        <title>First single-strain enrichments of Electrothrix cable bacteria, description of E. aestuarii sp. nov. and E. rattekaaiensis sp. nov., and proposal of a cable bacteria taxonomy following the rules of the SeqCode.</title>
        <authorList>
            <person name="Plum-Jensen L.E."/>
            <person name="Schramm A."/>
            <person name="Marshall I.P.G."/>
        </authorList>
    </citation>
    <scope>NUCLEOTIDE SEQUENCE</scope>
    <source>
        <strain evidence="3">Rat1</strain>
    </source>
</reference>
<evidence type="ECO:0000313" key="3">
    <source>
        <dbReference type="EMBL" id="XCN71713.1"/>
    </source>
</evidence>
<accession>A0AAU8LS42</accession>
<sequence>MKRYLFVMLTVFAVLILSQSVLAREIRLASWNMRWVNSIEFAPGDSGEAERTVKDYNAMREYAKKLQGDVVALQEVGDAEAAYHVFSQGEYTVLLSGRDDPQQTGFALRKGIPFVDNGAYKELGEGDTRYGTDITIFPNSDNALRLLSVHLKSGCFSNRHDEQGTEACSKFQRNMEVLEQWIDARAKEKIPFVVMGDWNRRLLENGDSAWAAIDDKEPKGLQLVNSNQGAMQSVCLVKTWNKDTETWNDSLKNYPAPIDHIILDGRAASFLSENGFEVVTFTEEDSLAYNLSDHCPIYTDMTLPDDKVSLLEADTLHMDRVKLRIMAANITSGNKQSYDLGHGIRIFKGFKPDVVLIQEFNYKENSQKDIKEFVSTTFGEGFQYYRESDAQIPNGVISRWPILDSGKWEDSFAPNREYVWAKIDIPGNIDLWAVSLHFLTKNSRIRKAEARELVAKIKERIPEEDYLVVGGDLNTRNVNEPALKILDEIIDLGPFPEGPKGGKGTNSSRKKPYDWVFADADLNQYQVQTEVGSRNFPKGIIFDSRVYGPLSDVTPVERGDSAAPNMQHMAVVKDFLLYVHE</sequence>
<dbReference type="InterPro" id="IPR005135">
    <property type="entry name" value="Endo/exonuclease/phosphatase"/>
</dbReference>
<proteinExistence type="predicted"/>
<dbReference type="Gene3D" id="3.60.10.10">
    <property type="entry name" value="Endonuclease/exonuclease/phosphatase"/>
    <property type="match status" value="2"/>
</dbReference>
<reference evidence="3" key="2">
    <citation type="submission" date="2024-06" db="EMBL/GenBank/DDBJ databases">
        <authorList>
            <person name="Plum-Jensen L.E."/>
            <person name="Schramm A."/>
            <person name="Marshall I.P.G."/>
        </authorList>
    </citation>
    <scope>NUCLEOTIDE SEQUENCE</scope>
    <source>
        <strain evidence="3">Rat1</strain>
    </source>
</reference>
<dbReference type="SUPFAM" id="SSF56219">
    <property type="entry name" value="DNase I-like"/>
    <property type="match status" value="2"/>
</dbReference>
<feature type="domain" description="Endonuclease/exonuclease/phosphatase" evidence="2">
    <location>
        <begin position="29"/>
        <end position="294"/>
    </location>
</feature>
<organism evidence="3">
    <name type="scientific">Candidatus Electrothrix aestuarii</name>
    <dbReference type="NCBI Taxonomy" id="3062594"/>
    <lineage>
        <taxon>Bacteria</taxon>
        <taxon>Pseudomonadati</taxon>
        <taxon>Thermodesulfobacteriota</taxon>
        <taxon>Desulfobulbia</taxon>
        <taxon>Desulfobulbales</taxon>
        <taxon>Desulfobulbaceae</taxon>
        <taxon>Candidatus Electrothrix</taxon>
    </lineage>
</organism>
<gene>
    <name evidence="3" type="ORF">Q3M24_15535</name>
</gene>
<dbReference type="InterPro" id="IPR051547">
    <property type="entry name" value="TDP2-like"/>
</dbReference>
<keyword evidence="3" id="KW-0540">Nuclease</keyword>
<name>A0AAU8LS42_9BACT</name>
<dbReference type="Pfam" id="PF03372">
    <property type="entry name" value="Exo_endo_phos"/>
    <property type="match status" value="2"/>
</dbReference>
<dbReference type="AlphaFoldDB" id="A0AAU8LS42"/>
<feature type="domain" description="Endonuclease/exonuclease/phosphatase" evidence="2">
    <location>
        <begin position="346"/>
        <end position="476"/>
    </location>
</feature>
<protein>
    <submittedName>
        <fullName evidence="3">Endonuclease/exonuclease/phosphatase family protein</fullName>
    </submittedName>
</protein>
<dbReference type="KEGG" id="eaj:Q3M24_15535"/>
<dbReference type="EMBL" id="CP159373">
    <property type="protein sequence ID" value="XCN71713.1"/>
    <property type="molecule type" value="Genomic_DNA"/>
</dbReference>
<dbReference type="InterPro" id="IPR036691">
    <property type="entry name" value="Endo/exonu/phosph_ase_sf"/>
</dbReference>
<dbReference type="GO" id="GO:0016787">
    <property type="term" value="F:hydrolase activity"/>
    <property type="evidence" value="ECO:0007669"/>
    <property type="project" value="UniProtKB-KW"/>
</dbReference>
<dbReference type="PANTHER" id="PTHR15822:SF23">
    <property type="entry name" value="ENDONUCLEASE_EXONUCLEASE_PHOSPHATASE FAMILY PROTEIN"/>
    <property type="match status" value="1"/>
</dbReference>
<keyword evidence="3" id="KW-0255">Endonuclease</keyword>